<name>A0AAV3NM91_LITER</name>
<gene>
    <name evidence="2" type="ORF">LIER_35169</name>
</gene>
<keyword evidence="3" id="KW-1185">Reference proteome</keyword>
<protein>
    <submittedName>
        <fullName evidence="2">Uncharacterized protein</fullName>
    </submittedName>
</protein>
<dbReference type="EMBL" id="BAABME010015206">
    <property type="protein sequence ID" value="GAA0139961.1"/>
    <property type="molecule type" value="Genomic_DNA"/>
</dbReference>
<evidence type="ECO:0000256" key="1">
    <source>
        <dbReference type="SAM" id="MobiDB-lite"/>
    </source>
</evidence>
<accession>A0AAV3NM91</accession>
<dbReference type="Proteomes" id="UP001454036">
    <property type="component" value="Unassembled WGS sequence"/>
</dbReference>
<reference evidence="2 3" key="1">
    <citation type="submission" date="2024-01" db="EMBL/GenBank/DDBJ databases">
        <title>The complete chloroplast genome sequence of Lithospermum erythrorhizon: insights into the phylogenetic relationship among Boraginaceae species and the maternal lineages of purple gromwells.</title>
        <authorList>
            <person name="Okada T."/>
            <person name="Watanabe K."/>
        </authorList>
    </citation>
    <scope>NUCLEOTIDE SEQUENCE [LARGE SCALE GENOMIC DNA]</scope>
</reference>
<proteinExistence type="predicted"/>
<organism evidence="2 3">
    <name type="scientific">Lithospermum erythrorhizon</name>
    <name type="common">Purple gromwell</name>
    <name type="synonym">Lithospermum officinale var. erythrorhizon</name>
    <dbReference type="NCBI Taxonomy" id="34254"/>
    <lineage>
        <taxon>Eukaryota</taxon>
        <taxon>Viridiplantae</taxon>
        <taxon>Streptophyta</taxon>
        <taxon>Embryophyta</taxon>
        <taxon>Tracheophyta</taxon>
        <taxon>Spermatophyta</taxon>
        <taxon>Magnoliopsida</taxon>
        <taxon>eudicotyledons</taxon>
        <taxon>Gunneridae</taxon>
        <taxon>Pentapetalae</taxon>
        <taxon>asterids</taxon>
        <taxon>lamiids</taxon>
        <taxon>Boraginales</taxon>
        <taxon>Boraginaceae</taxon>
        <taxon>Boraginoideae</taxon>
        <taxon>Lithospermeae</taxon>
        <taxon>Lithospermum</taxon>
    </lineage>
</organism>
<sequence length="89" mass="10360">MDMSKFFHYHKNHGHDTDDCWHIKIEIKKLIQKGQLKEYVYKETQSVNMGFDRDRLRTPDGPPNITWRLNGISGGRSTEETPGVVDGRT</sequence>
<dbReference type="AlphaFoldDB" id="A0AAV3NM91"/>
<evidence type="ECO:0000313" key="3">
    <source>
        <dbReference type="Proteomes" id="UP001454036"/>
    </source>
</evidence>
<evidence type="ECO:0000313" key="2">
    <source>
        <dbReference type="EMBL" id="GAA0139961.1"/>
    </source>
</evidence>
<comment type="caution">
    <text evidence="2">The sequence shown here is derived from an EMBL/GenBank/DDBJ whole genome shotgun (WGS) entry which is preliminary data.</text>
</comment>
<feature type="region of interest" description="Disordered" evidence="1">
    <location>
        <begin position="52"/>
        <end position="89"/>
    </location>
</feature>